<dbReference type="AlphaFoldDB" id="A0A3P7CXY3"/>
<dbReference type="Proteomes" id="UP000275846">
    <property type="component" value="Unassembled WGS sequence"/>
</dbReference>
<evidence type="ECO:0000313" key="2">
    <source>
        <dbReference type="Proteomes" id="UP000275846"/>
    </source>
</evidence>
<dbReference type="STRING" id="70667.A0A3P7CXY3"/>
<proteinExistence type="predicted"/>
<sequence length="108" mass="12829">MKEIFRADAFIQARWPEPRLNGRSDQELARIDLNKCWNPLIYIENILTESKEQHWMSVSRNSKGETLLTERRRLRGIFLETLELNDFPLDVQASWLSVCLVTFLTYKN</sequence>
<dbReference type="Gene3D" id="2.70.170.10">
    <property type="entry name" value="Neurotransmitter-gated ion-channel ligand-binding domain"/>
    <property type="match status" value="1"/>
</dbReference>
<keyword evidence="2" id="KW-1185">Reference proteome</keyword>
<dbReference type="GO" id="GO:0005230">
    <property type="term" value="F:extracellular ligand-gated monoatomic ion channel activity"/>
    <property type="evidence" value="ECO:0007669"/>
    <property type="project" value="InterPro"/>
</dbReference>
<organism evidence="1 2">
    <name type="scientific">Schistocephalus solidus</name>
    <name type="common">Tapeworm</name>
    <dbReference type="NCBI Taxonomy" id="70667"/>
    <lineage>
        <taxon>Eukaryota</taxon>
        <taxon>Metazoa</taxon>
        <taxon>Spiralia</taxon>
        <taxon>Lophotrochozoa</taxon>
        <taxon>Platyhelminthes</taxon>
        <taxon>Cestoda</taxon>
        <taxon>Eucestoda</taxon>
        <taxon>Diphyllobothriidea</taxon>
        <taxon>Diphyllobothriidae</taxon>
        <taxon>Schistocephalus</taxon>
    </lineage>
</organism>
<reference evidence="1 2" key="1">
    <citation type="submission" date="2018-11" db="EMBL/GenBank/DDBJ databases">
        <authorList>
            <consortium name="Pathogen Informatics"/>
        </authorList>
    </citation>
    <scope>NUCLEOTIDE SEQUENCE [LARGE SCALE GENOMIC DNA]</scope>
    <source>
        <strain evidence="1 2">NST_G2</strain>
    </source>
</reference>
<dbReference type="GO" id="GO:0016020">
    <property type="term" value="C:membrane"/>
    <property type="evidence" value="ECO:0007669"/>
    <property type="project" value="InterPro"/>
</dbReference>
<evidence type="ECO:0008006" key="3">
    <source>
        <dbReference type="Google" id="ProtNLM"/>
    </source>
</evidence>
<dbReference type="OrthoDB" id="203862at2759"/>
<gene>
    <name evidence="1" type="ORF">SSLN_LOCUS11481</name>
</gene>
<dbReference type="InterPro" id="IPR036734">
    <property type="entry name" value="Neur_chan_lig-bd_sf"/>
</dbReference>
<evidence type="ECO:0000313" key="1">
    <source>
        <dbReference type="EMBL" id="VDL97866.1"/>
    </source>
</evidence>
<dbReference type="EMBL" id="UYSU01036569">
    <property type="protein sequence ID" value="VDL97866.1"/>
    <property type="molecule type" value="Genomic_DNA"/>
</dbReference>
<protein>
    <recommendedName>
        <fullName evidence="3">Neur_chan_LBD domain-containing protein</fullName>
    </recommendedName>
</protein>
<accession>A0A3P7CXY3</accession>
<name>A0A3P7CXY3_SCHSO</name>